<evidence type="ECO:0000256" key="3">
    <source>
        <dbReference type="ARBA" id="ARBA00023064"/>
    </source>
</evidence>
<dbReference type="SUPFAM" id="SSF48179">
    <property type="entry name" value="6-phosphogluconate dehydrogenase C-terminal domain-like"/>
    <property type="match status" value="1"/>
</dbReference>
<dbReference type="InterPro" id="IPR006183">
    <property type="entry name" value="Pgluconate_DH"/>
</dbReference>
<sequence>MVSDYASFVGFLKHPRVIYLSLPAGSTVDSVLNELIPFLEKEDVLMDGGNLFYLDSIEGKKRISERGIHFLDRGTNSGLEDARYGACFMVGGKEEDIRIPEPILIALAVNKDGYIHTGQPGTSHFVKLVHNGIESGMLQSIGEGVELLHKSGFELDLAAIFKNWSNGSMIRSCLPSLWKEALESRSWPRLKVT</sequence>
<dbReference type="InterPro" id="IPR006114">
    <property type="entry name" value="6PGDH_C"/>
</dbReference>
<keyword evidence="7" id="KW-1185">Reference proteome</keyword>
<dbReference type="Gene3D" id="1.10.1040.10">
    <property type="entry name" value="N-(1-d-carboxylethyl)-l-norvaline Dehydrogenase, domain 2"/>
    <property type="match status" value="1"/>
</dbReference>
<evidence type="ECO:0000313" key="6">
    <source>
        <dbReference type="EMBL" id="AFU57632.1"/>
    </source>
</evidence>
<evidence type="ECO:0000313" key="7">
    <source>
        <dbReference type="Proteomes" id="UP000008037"/>
    </source>
</evidence>
<dbReference type="Pfam" id="PF03446">
    <property type="entry name" value="NAD_binding_2"/>
    <property type="match status" value="1"/>
</dbReference>
<dbReference type="HOGENOM" id="CLU_024540_0_1_2"/>
<dbReference type="Gene3D" id="3.40.50.720">
    <property type="entry name" value="NAD(P)-binding Rossmann-like Domain"/>
    <property type="match status" value="1"/>
</dbReference>
<dbReference type="InterPro" id="IPR006115">
    <property type="entry name" value="6PGDH_NADP-bd"/>
</dbReference>
<accession>K0II30</accession>
<proteinExistence type="inferred from homology"/>
<dbReference type="EMBL" id="CP002408">
    <property type="protein sequence ID" value="AFU57632.1"/>
    <property type="molecule type" value="Genomic_DNA"/>
</dbReference>
<dbReference type="GO" id="GO:0050661">
    <property type="term" value="F:NADP binding"/>
    <property type="evidence" value="ECO:0007669"/>
    <property type="project" value="InterPro"/>
</dbReference>
<feature type="domain" description="6-phosphogluconate dehydrogenase NADP-binding" evidence="5">
    <location>
        <begin position="11"/>
        <end position="109"/>
    </location>
</feature>
<dbReference type="InterPro" id="IPR013328">
    <property type="entry name" value="6PGD_dom2"/>
</dbReference>
<evidence type="ECO:0000256" key="2">
    <source>
        <dbReference type="ARBA" id="ARBA00023002"/>
    </source>
</evidence>
<comment type="similarity">
    <text evidence="1">Belongs to the 6-phosphogluconate dehydrogenase family.</text>
</comment>
<gene>
    <name evidence="6" type="primary">gnd2</name>
    <name evidence="6" type="ordered locus">Ngar_c06890</name>
</gene>
<keyword evidence="3" id="KW-0311">Gluconate utilization</keyword>
<name>K0II30_NITGG</name>
<dbReference type="Proteomes" id="UP000008037">
    <property type="component" value="Chromosome"/>
</dbReference>
<dbReference type="InterPro" id="IPR008927">
    <property type="entry name" value="6-PGluconate_DH-like_C_sf"/>
</dbReference>
<evidence type="ECO:0000259" key="4">
    <source>
        <dbReference type="Pfam" id="PF00393"/>
    </source>
</evidence>
<reference evidence="6 7" key="1">
    <citation type="journal article" date="2012" name="Environ. Microbiol.">
        <title>The genome of the ammonia-oxidizing Candidatus Nitrososphaera gargensis: insights into metabolic versatility and environmental adaptations.</title>
        <authorList>
            <person name="Spang A."/>
            <person name="Poehlein A."/>
            <person name="Offre P."/>
            <person name="Zumbragel S."/>
            <person name="Haider S."/>
            <person name="Rychlik N."/>
            <person name="Nowka B."/>
            <person name="Schmeisser C."/>
            <person name="Lebedeva E.V."/>
            <person name="Rattei T."/>
            <person name="Bohm C."/>
            <person name="Schmid M."/>
            <person name="Galushko A."/>
            <person name="Hatzenpichler R."/>
            <person name="Weinmaier T."/>
            <person name="Daniel R."/>
            <person name="Schleper C."/>
            <person name="Spieck E."/>
            <person name="Streit W."/>
            <person name="Wagner M."/>
        </authorList>
    </citation>
    <scope>NUCLEOTIDE SEQUENCE [LARGE SCALE GENOMIC DNA]</scope>
    <source>
        <strain evidence="7">Ga9.2</strain>
    </source>
</reference>
<dbReference type="KEGG" id="nga:Ngar_c06890"/>
<protein>
    <submittedName>
        <fullName evidence="6">6-phosphogluconate dehydrogenase-like protein, decarboxylating</fullName>
        <ecNumber evidence="6">1.1.1.44</ecNumber>
    </submittedName>
</protein>
<dbReference type="Pfam" id="PF00393">
    <property type="entry name" value="6PGD"/>
    <property type="match status" value="1"/>
</dbReference>
<dbReference type="PANTHER" id="PTHR11811">
    <property type="entry name" value="6-PHOSPHOGLUCONATE DEHYDROGENASE"/>
    <property type="match status" value="1"/>
</dbReference>
<feature type="domain" description="6-phosphogluconate dehydrogenase C-terminal" evidence="4">
    <location>
        <begin position="124"/>
        <end position="172"/>
    </location>
</feature>
<dbReference type="RefSeq" id="WP_015018178.1">
    <property type="nucleotide sequence ID" value="NC_018719.1"/>
</dbReference>
<dbReference type="GO" id="GO:0006098">
    <property type="term" value="P:pentose-phosphate shunt"/>
    <property type="evidence" value="ECO:0007669"/>
    <property type="project" value="InterPro"/>
</dbReference>
<dbReference type="InterPro" id="IPR036291">
    <property type="entry name" value="NAD(P)-bd_dom_sf"/>
</dbReference>
<dbReference type="GO" id="GO:0004616">
    <property type="term" value="F:phosphogluconate dehydrogenase (decarboxylating) activity"/>
    <property type="evidence" value="ECO:0007669"/>
    <property type="project" value="UniProtKB-EC"/>
</dbReference>
<dbReference type="STRING" id="1237085.Ngar_c06890"/>
<keyword evidence="2 6" id="KW-0560">Oxidoreductase</keyword>
<organism evidence="6 7">
    <name type="scientific">Nitrososphaera gargensis (strain Ga9.2)</name>
    <dbReference type="NCBI Taxonomy" id="1237085"/>
    <lineage>
        <taxon>Archaea</taxon>
        <taxon>Nitrososphaerota</taxon>
        <taxon>Nitrososphaeria</taxon>
        <taxon>Nitrososphaerales</taxon>
        <taxon>Nitrososphaeraceae</taxon>
        <taxon>Nitrososphaera</taxon>
    </lineage>
</organism>
<dbReference type="InParanoid" id="K0II30"/>
<evidence type="ECO:0000259" key="5">
    <source>
        <dbReference type="Pfam" id="PF03446"/>
    </source>
</evidence>
<dbReference type="PATRIC" id="fig|1237085.11.peg.666"/>
<dbReference type="AlphaFoldDB" id="K0II30"/>
<dbReference type="PRINTS" id="PR00076">
    <property type="entry name" value="6PGDHDRGNASE"/>
</dbReference>
<dbReference type="GeneID" id="68748925"/>
<evidence type="ECO:0000256" key="1">
    <source>
        <dbReference type="ARBA" id="ARBA00008419"/>
    </source>
</evidence>
<dbReference type="GO" id="GO:0019521">
    <property type="term" value="P:D-gluconate metabolic process"/>
    <property type="evidence" value="ECO:0007669"/>
    <property type="project" value="UniProtKB-KW"/>
</dbReference>
<dbReference type="SUPFAM" id="SSF51735">
    <property type="entry name" value="NAD(P)-binding Rossmann-fold domains"/>
    <property type="match status" value="1"/>
</dbReference>
<dbReference type="EC" id="1.1.1.44" evidence="6"/>